<keyword evidence="1" id="KW-0175">Coiled coil</keyword>
<reference evidence="3" key="1">
    <citation type="submission" date="2016-10" db="EMBL/GenBank/DDBJ databases">
        <authorList>
            <person name="Varghese N."/>
            <person name="Submissions S."/>
        </authorList>
    </citation>
    <scope>NUCLEOTIDE SEQUENCE [LARGE SCALE GENOMIC DNA]</scope>
    <source>
        <strain evidence="3">CGMCC 1.8981</strain>
    </source>
</reference>
<accession>A0A1H6FN42</accession>
<name>A0A1H6FN42_9EURY</name>
<dbReference type="InterPro" id="IPR027417">
    <property type="entry name" value="P-loop_NTPase"/>
</dbReference>
<dbReference type="EMBL" id="FNWL01000001">
    <property type="protein sequence ID" value="SEH11548.1"/>
    <property type="molecule type" value="Genomic_DNA"/>
</dbReference>
<evidence type="ECO:0000313" key="3">
    <source>
        <dbReference type="Proteomes" id="UP000199112"/>
    </source>
</evidence>
<evidence type="ECO:0000256" key="1">
    <source>
        <dbReference type="SAM" id="Coils"/>
    </source>
</evidence>
<feature type="coiled-coil region" evidence="1">
    <location>
        <begin position="503"/>
        <end position="678"/>
    </location>
</feature>
<dbReference type="Gene3D" id="3.40.50.300">
    <property type="entry name" value="P-loop containing nucleotide triphosphate hydrolases"/>
    <property type="match status" value="1"/>
</dbReference>
<dbReference type="Proteomes" id="UP000199112">
    <property type="component" value="Unassembled WGS sequence"/>
</dbReference>
<dbReference type="SUPFAM" id="SSF52540">
    <property type="entry name" value="P-loop containing nucleoside triphosphate hydrolases"/>
    <property type="match status" value="1"/>
</dbReference>
<dbReference type="RefSeq" id="WP_090504425.1">
    <property type="nucleotide sequence ID" value="NZ_FNWL01000001.1"/>
</dbReference>
<sequence>MTLDRGSKWRKWDLHVHTPESFEEHYGFDGEEEVEKYDGNHWKKYLDELESVTDDIAALGITDYMSVDGYEKIIEERENGRLEQIDLVLPNIEFRLDDLVVENNSGDTTRINAHVIFSDKFSPETIRERFLHRLEFENQNGESLPLSKGSLNTLGGQHIESNPEENHLSPYVAGCKIVTISFDDILDKLDTKKFRNDHMVVLATEGWDDVNWNSQGHLTKERLFRESDALFSSNEGRREWALGITDGVEEFERSFGKPTPCLWGSDAHSYDRLCEPDEERYCWVKADPTFEGLKQVIHEPKRRVRIQSDSPRDFTPIHTLDELSIENGIVDSQLRIEEESIPLNRDLSAVIGGKGAGKTALLDMIATNFEDRWDRDKEKGEPPSDRNSFIQRIQDKEPDIKTKLSFVGEDVDEFSKQVSDETVFESADLVYLPQGKIEEYCRNEDRLHNRIIALVEREVQRTDPEMVNRLDQLRTTTEEIVENFRTITSNIYDLNPSKLNKEKESLQSRKKRLGGDLQSKKAEISNFEEKHADVLEDDEATDLRNELGKLQEEIEQIEDAEKITESVQEKVSRLSDINTQLRKLEGLLEEIDEGENLPRISIQKVKTEIEKNQERLQTQVNRKRARQDEIEEALEEMNDIQQEYSDLLVEKTTIADKISDTKRELDEIGAKLEQIEDLREERESLFVEYIQKFDEVRNQYQTIIDQFESDSSEILSDISFEPAIKARENLETRLERHIDMRRVDEDRLPNVVNKLTDAIEADTQARRKELSREFLNKTQNLTEKMLSGTKEFEYETTVFDDHLSLVEKIYFRDSPMPNLSLGQKGTVLLKILLAEEDTPLIIDQPEENLDNEFIYETLVGAFRDAKLTRQVIIATHNANLVVNTDAEQVIVANYDNNTIGFESGSLENPDIRERVTTILEGGEEAFRRREERYEIG</sequence>
<gene>
    <name evidence="2" type="ORF">SAMN04487967_0402</name>
</gene>
<dbReference type="OrthoDB" id="359478at2157"/>
<dbReference type="InterPro" id="IPR054787">
    <property type="entry name" value="TrlF_ATPase"/>
</dbReference>
<protein>
    <submittedName>
        <fullName evidence="2">Uncharacterized protein</fullName>
    </submittedName>
</protein>
<organism evidence="2 3">
    <name type="scientific">Natronorubrum sediminis</name>
    <dbReference type="NCBI Taxonomy" id="640943"/>
    <lineage>
        <taxon>Archaea</taxon>
        <taxon>Methanobacteriati</taxon>
        <taxon>Methanobacteriota</taxon>
        <taxon>Stenosarchaea group</taxon>
        <taxon>Halobacteria</taxon>
        <taxon>Halobacteriales</taxon>
        <taxon>Natrialbaceae</taxon>
        <taxon>Natronorubrum</taxon>
    </lineage>
</organism>
<dbReference type="AlphaFoldDB" id="A0A1H6FN42"/>
<dbReference type="NCBIfam" id="NF045780">
    <property type="entry name" value="TrlF_fam_ATP"/>
    <property type="match status" value="1"/>
</dbReference>
<evidence type="ECO:0000313" key="2">
    <source>
        <dbReference type="EMBL" id="SEH11548.1"/>
    </source>
</evidence>
<proteinExistence type="predicted"/>
<keyword evidence="3" id="KW-1185">Reference proteome</keyword>